<dbReference type="EMBL" id="UHIV01000007">
    <property type="protein sequence ID" value="SUP61349.1"/>
    <property type="molecule type" value="Genomic_DNA"/>
</dbReference>
<dbReference type="GO" id="GO:0016887">
    <property type="term" value="F:ATP hydrolysis activity"/>
    <property type="evidence" value="ECO:0007669"/>
    <property type="project" value="InterPro"/>
</dbReference>
<evidence type="ECO:0000256" key="1">
    <source>
        <dbReference type="ARBA" id="ARBA00005417"/>
    </source>
</evidence>
<dbReference type="SUPFAM" id="SSF52540">
    <property type="entry name" value="P-loop containing nucleoside triphosphate hydrolases"/>
    <property type="match status" value="1"/>
</dbReference>
<proteinExistence type="inferred from homology"/>
<dbReference type="Proteomes" id="UP000254621">
    <property type="component" value="Unassembled WGS sequence"/>
</dbReference>
<gene>
    <name evidence="4" type="primary">ybhF</name>
    <name evidence="4" type="ORF">NCTC13645_02504</name>
</gene>
<dbReference type="InterPro" id="IPR027417">
    <property type="entry name" value="P-loop_NTPase"/>
</dbReference>
<evidence type="ECO:0000313" key="4">
    <source>
        <dbReference type="EMBL" id="SUP61349.1"/>
    </source>
</evidence>
<keyword evidence="2" id="KW-0813">Transport</keyword>
<evidence type="ECO:0000256" key="2">
    <source>
        <dbReference type="ARBA" id="ARBA00022448"/>
    </source>
</evidence>
<evidence type="ECO:0000313" key="5">
    <source>
        <dbReference type="Proteomes" id="UP000254621"/>
    </source>
</evidence>
<sequence length="45" mass="4859">MIEINDLTKQFGDKTAVSHLNMQIKPGEVMGLIGQNGAGKQQLFG</sequence>
<reference evidence="4 5" key="1">
    <citation type="submission" date="2018-06" db="EMBL/GenBank/DDBJ databases">
        <authorList>
            <consortium name="Pathogen Informatics"/>
            <person name="Doyle S."/>
        </authorList>
    </citation>
    <scope>NUCLEOTIDE SEQUENCE [LARGE SCALE GENOMIC DNA]</scope>
    <source>
        <strain evidence="4 5">NCTC13645</strain>
    </source>
</reference>
<keyword evidence="4" id="KW-0067">ATP-binding</keyword>
<dbReference type="PANTHER" id="PTHR43335:SF4">
    <property type="entry name" value="ABC TRANSPORTER, ATP-BINDING PROTEIN"/>
    <property type="match status" value="1"/>
</dbReference>
<protein>
    <submittedName>
        <fullName evidence="4">Uncharacterized ABC transporter ATP-binding protein YbhF</fullName>
    </submittedName>
</protein>
<dbReference type="GO" id="GO:0005524">
    <property type="term" value="F:ATP binding"/>
    <property type="evidence" value="ECO:0007669"/>
    <property type="project" value="UniProtKB-KW"/>
</dbReference>
<dbReference type="Pfam" id="PF00005">
    <property type="entry name" value="ABC_tran"/>
    <property type="match status" value="1"/>
</dbReference>
<dbReference type="Gene3D" id="3.40.50.300">
    <property type="entry name" value="P-loop containing nucleotide triphosphate hydrolases"/>
    <property type="match status" value="1"/>
</dbReference>
<evidence type="ECO:0000259" key="3">
    <source>
        <dbReference type="Pfam" id="PF00005"/>
    </source>
</evidence>
<keyword evidence="4" id="KW-0547">Nucleotide-binding</keyword>
<dbReference type="AlphaFoldDB" id="A0A380P7Z7"/>
<comment type="similarity">
    <text evidence="1">Belongs to the ABC transporter superfamily.</text>
</comment>
<name>A0A380P7Z7_WEIVI</name>
<dbReference type="InterPro" id="IPR003439">
    <property type="entry name" value="ABC_transporter-like_ATP-bd"/>
</dbReference>
<organism evidence="4 5">
    <name type="scientific">Weissella viridescens</name>
    <name type="common">Lactobacillus viridescens</name>
    <dbReference type="NCBI Taxonomy" id="1629"/>
    <lineage>
        <taxon>Bacteria</taxon>
        <taxon>Bacillati</taxon>
        <taxon>Bacillota</taxon>
        <taxon>Bacilli</taxon>
        <taxon>Lactobacillales</taxon>
        <taxon>Lactobacillaceae</taxon>
        <taxon>Weissella</taxon>
    </lineage>
</organism>
<accession>A0A380P7Z7</accession>
<feature type="domain" description="ABC transporter" evidence="3">
    <location>
        <begin position="18"/>
        <end position="43"/>
    </location>
</feature>
<dbReference type="PANTHER" id="PTHR43335">
    <property type="entry name" value="ABC TRANSPORTER, ATP-BINDING PROTEIN"/>
    <property type="match status" value="1"/>
</dbReference>